<name>A0A1H0MF72_PSERE</name>
<dbReference type="AlphaFoldDB" id="A0A1H0MF72"/>
<dbReference type="EMBL" id="LT629709">
    <property type="protein sequence ID" value="SDO78945.1"/>
    <property type="molecule type" value="Genomic_DNA"/>
</dbReference>
<reference evidence="1 2" key="1">
    <citation type="submission" date="2016-10" db="EMBL/GenBank/DDBJ databases">
        <authorList>
            <person name="de Groot N.N."/>
        </authorList>
    </citation>
    <scope>NUCLEOTIDE SEQUENCE [LARGE SCALE GENOMIC DNA]</scope>
    <source>
        <strain evidence="1 2">BS3776</strain>
    </source>
</reference>
<dbReference type="Proteomes" id="UP000198549">
    <property type="component" value="Chromosome I"/>
</dbReference>
<evidence type="ECO:0000313" key="2">
    <source>
        <dbReference type="Proteomes" id="UP000198549"/>
    </source>
</evidence>
<organism evidence="1 2">
    <name type="scientific">Pseudomonas reinekei</name>
    <dbReference type="NCBI Taxonomy" id="395598"/>
    <lineage>
        <taxon>Bacteria</taxon>
        <taxon>Pseudomonadati</taxon>
        <taxon>Pseudomonadota</taxon>
        <taxon>Gammaproteobacteria</taxon>
        <taxon>Pseudomonadales</taxon>
        <taxon>Pseudomonadaceae</taxon>
        <taxon>Pseudomonas</taxon>
    </lineage>
</organism>
<gene>
    <name evidence="1" type="ORF">SAMN04490202_1870</name>
</gene>
<evidence type="ECO:0000313" key="1">
    <source>
        <dbReference type="EMBL" id="SDO78945.1"/>
    </source>
</evidence>
<accession>A0A1H0MF72</accession>
<protein>
    <recommendedName>
        <fullName evidence="3">Type I restriction endonuclease subunit M</fullName>
    </recommendedName>
</protein>
<sequence>MEEKNLTVFTLLSRHLSGDWGSVLPEYSRSNDEALIHGFRLLSIYVLGPDTTIWVITEADRSATTFLLPSEY</sequence>
<proteinExistence type="predicted"/>
<evidence type="ECO:0008006" key="3">
    <source>
        <dbReference type="Google" id="ProtNLM"/>
    </source>
</evidence>